<protein>
    <submittedName>
        <fullName evidence="1">Uncharacterized protein</fullName>
    </submittedName>
</protein>
<proteinExistence type="predicted"/>
<reference evidence="1" key="2">
    <citation type="submission" date="2023-06" db="EMBL/GenBank/DDBJ databases">
        <authorList>
            <consortium name="Lawrence Berkeley National Laboratory"/>
            <person name="Haridas S."/>
            <person name="Hensen N."/>
            <person name="Bonometti L."/>
            <person name="Westerberg I."/>
            <person name="Brannstrom I.O."/>
            <person name="Guillou S."/>
            <person name="Cros-Aarteil S."/>
            <person name="Calhoun S."/>
            <person name="Kuo A."/>
            <person name="Mondo S."/>
            <person name="Pangilinan J."/>
            <person name="Riley R."/>
            <person name="Labutti K."/>
            <person name="Andreopoulos B."/>
            <person name="Lipzen A."/>
            <person name="Chen C."/>
            <person name="Yanf M."/>
            <person name="Daum C."/>
            <person name="Ng V."/>
            <person name="Clum A."/>
            <person name="Steindorff A."/>
            <person name="Ohm R."/>
            <person name="Martin F."/>
            <person name="Silar P."/>
            <person name="Natvig D."/>
            <person name="Lalanne C."/>
            <person name="Gautier V."/>
            <person name="Ament-Velasquez S.L."/>
            <person name="Kruys A."/>
            <person name="Hutchinson M.I."/>
            <person name="Powell A.J."/>
            <person name="Barry K."/>
            <person name="Miller A.N."/>
            <person name="Grigoriev I.V."/>
            <person name="Debuchy R."/>
            <person name="Gladieux P."/>
            <person name="Thoren M.H."/>
            <person name="Johannesson H."/>
        </authorList>
    </citation>
    <scope>NUCLEOTIDE SEQUENCE</scope>
    <source>
        <strain evidence="1">CBS 560.94</strain>
    </source>
</reference>
<comment type="caution">
    <text evidence="1">The sequence shown here is derived from an EMBL/GenBank/DDBJ whole genome shotgun (WGS) entry which is preliminary data.</text>
</comment>
<gene>
    <name evidence="1" type="ORF">B0H65DRAFT_591762</name>
</gene>
<keyword evidence="2" id="KW-1185">Reference proteome</keyword>
<sequence length="148" mass="15523">MFLSLTSTITAALLSNSPSNNRLNNNLAHHQQQPPTVLSIPTTCHLKTLATPCFTHTSTTNPRYCPKMVCPQPTPALAPTLTPTPTAGPMACPLYIRVTTVEVPCRNDCCPTTPTVLVTKPCPSCVTGCVVPTETVTVTATGCEGSGS</sequence>
<dbReference type="EMBL" id="JAUEPP010000007">
    <property type="protein sequence ID" value="KAK3339501.1"/>
    <property type="molecule type" value="Genomic_DNA"/>
</dbReference>
<dbReference type="GeneID" id="87868265"/>
<dbReference type="AlphaFoldDB" id="A0AAE0MP83"/>
<evidence type="ECO:0000313" key="1">
    <source>
        <dbReference type="EMBL" id="KAK3339501.1"/>
    </source>
</evidence>
<feature type="non-terminal residue" evidence="1">
    <location>
        <position position="1"/>
    </location>
</feature>
<name>A0AAE0MP83_9PEZI</name>
<dbReference type="RefSeq" id="XP_062678861.1">
    <property type="nucleotide sequence ID" value="XM_062831111.1"/>
</dbReference>
<dbReference type="Proteomes" id="UP001278500">
    <property type="component" value="Unassembled WGS sequence"/>
</dbReference>
<accession>A0AAE0MP83</accession>
<evidence type="ECO:0000313" key="2">
    <source>
        <dbReference type="Proteomes" id="UP001278500"/>
    </source>
</evidence>
<organism evidence="1 2">
    <name type="scientific">Neurospora tetraspora</name>
    <dbReference type="NCBI Taxonomy" id="94610"/>
    <lineage>
        <taxon>Eukaryota</taxon>
        <taxon>Fungi</taxon>
        <taxon>Dikarya</taxon>
        <taxon>Ascomycota</taxon>
        <taxon>Pezizomycotina</taxon>
        <taxon>Sordariomycetes</taxon>
        <taxon>Sordariomycetidae</taxon>
        <taxon>Sordariales</taxon>
        <taxon>Sordariaceae</taxon>
        <taxon>Neurospora</taxon>
    </lineage>
</organism>
<reference evidence="1" key="1">
    <citation type="journal article" date="2023" name="Mol. Phylogenet. Evol.">
        <title>Genome-scale phylogeny and comparative genomics of the fungal order Sordariales.</title>
        <authorList>
            <person name="Hensen N."/>
            <person name="Bonometti L."/>
            <person name="Westerberg I."/>
            <person name="Brannstrom I.O."/>
            <person name="Guillou S."/>
            <person name="Cros-Aarteil S."/>
            <person name="Calhoun S."/>
            <person name="Haridas S."/>
            <person name="Kuo A."/>
            <person name="Mondo S."/>
            <person name="Pangilinan J."/>
            <person name="Riley R."/>
            <person name="LaButti K."/>
            <person name="Andreopoulos B."/>
            <person name="Lipzen A."/>
            <person name="Chen C."/>
            <person name="Yan M."/>
            <person name="Daum C."/>
            <person name="Ng V."/>
            <person name="Clum A."/>
            <person name="Steindorff A."/>
            <person name="Ohm R.A."/>
            <person name="Martin F."/>
            <person name="Silar P."/>
            <person name="Natvig D.O."/>
            <person name="Lalanne C."/>
            <person name="Gautier V."/>
            <person name="Ament-Velasquez S.L."/>
            <person name="Kruys A."/>
            <person name="Hutchinson M.I."/>
            <person name="Powell A.J."/>
            <person name="Barry K."/>
            <person name="Miller A.N."/>
            <person name="Grigoriev I.V."/>
            <person name="Debuchy R."/>
            <person name="Gladieux P."/>
            <person name="Hiltunen Thoren M."/>
            <person name="Johannesson H."/>
        </authorList>
    </citation>
    <scope>NUCLEOTIDE SEQUENCE</scope>
    <source>
        <strain evidence="1">CBS 560.94</strain>
    </source>
</reference>